<dbReference type="AlphaFoldDB" id="L8WJF7"/>
<name>L8WJF7_THACA</name>
<protein>
    <submittedName>
        <fullName evidence="1">Uncharacterized protein</fullName>
    </submittedName>
</protein>
<evidence type="ECO:0000313" key="1">
    <source>
        <dbReference type="EMBL" id="ELU38065.1"/>
    </source>
</evidence>
<gene>
    <name evidence="1" type="ORF">AG1IA_07902</name>
</gene>
<reference evidence="1 2" key="1">
    <citation type="journal article" date="2013" name="Nat. Commun.">
        <title>The evolution and pathogenic mechanisms of the rice sheath blight pathogen.</title>
        <authorList>
            <person name="Zheng A."/>
            <person name="Lin R."/>
            <person name="Xu L."/>
            <person name="Qin P."/>
            <person name="Tang C."/>
            <person name="Ai P."/>
            <person name="Zhang D."/>
            <person name="Liu Y."/>
            <person name="Sun Z."/>
            <person name="Feng H."/>
            <person name="Wang Y."/>
            <person name="Chen Y."/>
            <person name="Liang X."/>
            <person name="Fu R."/>
            <person name="Li Q."/>
            <person name="Zhang J."/>
            <person name="Yu X."/>
            <person name="Xie Z."/>
            <person name="Ding L."/>
            <person name="Guan P."/>
            <person name="Tang J."/>
            <person name="Liang Y."/>
            <person name="Wang S."/>
            <person name="Deng Q."/>
            <person name="Li S."/>
            <person name="Zhu J."/>
            <person name="Wang L."/>
            <person name="Liu H."/>
            <person name="Li P."/>
        </authorList>
    </citation>
    <scope>NUCLEOTIDE SEQUENCE [LARGE SCALE GENOMIC DNA]</scope>
    <source>
        <strain evidence="2">AG-1 IA</strain>
    </source>
</reference>
<dbReference type="HOGENOM" id="CLU_2387678_0_0_1"/>
<organism evidence="1 2">
    <name type="scientific">Thanatephorus cucumeris (strain AG1-IA)</name>
    <name type="common">Rice sheath blight fungus</name>
    <name type="synonym">Rhizoctonia solani</name>
    <dbReference type="NCBI Taxonomy" id="983506"/>
    <lineage>
        <taxon>Eukaryota</taxon>
        <taxon>Fungi</taxon>
        <taxon>Dikarya</taxon>
        <taxon>Basidiomycota</taxon>
        <taxon>Agaricomycotina</taxon>
        <taxon>Agaricomycetes</taxon>
        <taxon>Cantharellales</taxon>
        <taxon>Ceratobasidiaceae</taxon>
        <taxon>Rhizoctonia</taxon>
        <taxon>Rhizoctonia solani AG-1</taxon>
    </lineage>
</organism>
<evidence type="ECO:0000313" key="2">
    <source>
        <dbReference type="Proteomes" id="UP000011668"/>
    </source>
</evidence>
<sequence length="94" mass="10303">MSVEEAFALSRRVGCRVRDDHGGGWGCGTEGILRWGKMGPNDSVGGMLIYTPWVRYNASTMTTKVPTDRSEGWPETGFDRKCGVLAVADAEMYP</sequence>
<comment type="caution">
    <text evidence="1">The sequence shown here is derived from an EMBL/GenBank/DDBJ whole genome shotgun (WGS) entry which is preliminary data.</text>
</comment>
<keyword evidence="2" id="KW-1185">Reference proteome</keyword>
<dbReference type="Proteomes" id="UP000011668">
    <property type="component" value="Unassembled WGS sequence"/>
</dbReference>
<proteinExistence type="predicted"/>
<accession>L8WJF7</accession>
<dbReference type="EMBL" id="AFRT01002284">
    <property type="protein sequence ID" value="ELU38065.1"/>
    <property type="molecule type" value="Genomic_DNA"/>
</dbReference>